<comment type="caution">
    <text evidence="1">The sequence shown here is derived from an EMBL/GenBank/DDBJ whole genome shotgun (WGS) entry which is preliminary data.</text>
</comment>
<dbReference type="EMBL" id="CM055112">
    <property type="protein sequence ID" value="KAJ7517079.1"/>
    <property type="molecule type" value="Genomic_DNA"/>
</dbReference>
<evidence type="ECO:0000313" key="2">
    <source>
        <dbReference type="Proteomes" id="UP001162992"/>
    </source>
</evidence>
<name>A0ACC2AHR6_DIPCM</name>
<evidence type="ECO:0000313" key="1">
    <source>
        <dbReference type="EMBL" id="KAJ7517079.1"/>
    </source>
</evidence>
<gene>
    <name evidence="1" type="ORF">O6H91_21G010300</name>
</gene>
<dbReference type="Proteomes" id="UP001162992">
    <property type="component" value="Chromosome 21"/>
</dbReference>
<reference evidence="2" key="1">
    <citation type="journal article" date="2024" name="Proc. Natl. Acad. Sci. U.S.A.">
        <title>Extraordinary preservation of gene collinearity over three hundred million years revealed in homosporous lycophytes.</title>
        <authorList>
            <person name="Li C."/>
            <person name="Wickell D."/>
            <person name="Kuo L.Y."/>
            <person name="Chen X."/>
            <person name="Nie B."/>
            <person name="Liao X."/>
            <person name="Peng D."/>
            <person name="Ji J."/>
            <person name="Jenkins J."/>
            <person name="Williams M."/>
            <person name="Shu S."/>
            <person name="Plott C."/>
            <person name="Barry K."/>
            <person name="Rajasekar S."/>
            <person name="Grimwood J."/>
            <person name="Han X."/>
            <person name="Sun S."/>
            <person name="Hou Z."/>
            <person name="He W."/>
            <person name="Dai G."/>
            <person name="Sun C."/>
            <person name="Schmutz J."/>
            <person name="Leebens-Mack J.H."/>
            <person name="Li F.W."/>
            <person name="Wang L."/>
        </authorList>
    </citation>
    <scope>NUCLEOTIDE SEQUENCE [LARGE SCALE GENOMIC DNA]</scope>
    <source>
        <strain evidence="2">cv. PW_Plant_1</strain>
    </source>
</reference>
<sequence length="550" mass="61800">MQVFQEGMGSSSDLGLGCRPRQTTLPGACKTFMFMGEHLEHMHKLERFLKALEEERAKVEAFKRELPFCMQLLNDAIESSKEHLAEYQSESVTVFPSDLGMGYVESESNYHSPCEKPMFEEFIPLKSKQEKLNKEDGEQQLAKGFHRLLDGGKPSWMTQAQSWNLHTKPAIDIREEKLMTGKKGQEELDYCVEEKSALLQCSYLSSNPKQGICGAFSPFVRAKHSESVSEAEAHLAFPSHSHEDCQRSPYTKYDELADDASIERVEGHENVSLARQSEACAASGAFSVLGNSSTHAAGQPQRKARRCWSPELHRRFVNALQQLGGPQVATPKQIRELMKVDGLTNDEVKSHLQKYRLHTRRPSPVPQAAATQSPQLVVLGGIWVSPEYAASTAVQQDPGFFEQTSQEKPAKKLPEYFPYLTPSSQMQLHHTIFSEQQQSPSNSNTAPHWQRHSTSQISMPPQRSDEEHEKESIGDDVQSDNTSRRGSNLVRDRDKYAEPMACKGRGRDLNAAEQHEEYDDGDVTEAEDSRGSERNLELQTCEKGICLDGL</sequence>
<keyword evidence="2" id="KW-1185">Reference proteome</keyword>
<organism evidence="1 2">
    <name type="scientific">Diphasiastrum complanatum</name>
    <name type="common">Issler's clubmoss</name>
    <name type="synonym">Lycopodium complanatum</name>
    <dbReference type="NCBI Taxonomy" id="34168"/>
    <lineage>
        <taxon>Eukaryota</taxon>
        <taxon>Viridiplantae</taxon>
        <taxon>Streptophyta</taxon>
        <taxon>Embryophyta</taxon>
        <taxon>Tracheophyta</taxon>
        <taxon>Lycopodiopsida</taxon>
        <taxon>Lycopodiales</taxon>
        <taxon>Lycopodiaceae</taxon>
        <taxon>Lycopodioideae</taxon>
        <taxon>Diphasiastrum</taxon>
    </lineage>
</organism>
<accession>A0ACC2AHR6</accession>
<protein>
    <submittedName>
        <fullName evidence="1">Uncharacterized protein</fullName>
    </submittedName>
</protein>
<proteinExistence type="predicted"/>